<evidence type="ECO:0000313" key="1">
    <source>
        <dbReference type="EMBL" id="KAG6516743.1"/>
    </source>
</evidence>
<comment type="caution">
    <text evidence="1">The sequence shown here is derived from an EMBL/GenBank/DDBJ whole genome shotgun (WGS) entry which is preliminary data.</text>
</comment>
<protein>
    <submittedName>
        <fullName evidence="1">Uncharacterized protein</fullName>
    </submittedName>
</protein>
<name>A0A8J5GXG0_ZINOF</name>
<dbReference type="AlphaFoldDB" id="A0A8J5GXG0"/>
<dbReference type="EMBL" id="JACMSC010000007">
    <property type="protein sequence ID" value="KAG6516743.1"/>
    <property type="molecule type" value="Genomic_DNA"/>
</dbReference>
<sequence length="177" mass="19457">MSVVLLRSLLTPANLTLRSGPASQTSLKSLLLAVLQQEPDRSTAKVADTISALAIYLLSNSTWPDLLPFLFHPDRLCPRWRRLLRRLSPPHPLASSSPSPTLPLQMSALSAAVNLVTSLKFTFVQNILVIYDGVVKVMKLIAEEVKLEGTRDLASEFLNTLVEALASEFLNTLVESH</sequence>
<organism evidence="1 2">
    <name type="scientific">Zingiber officinale</name>
    <name type="common">Ginger</name>
    <name type="synonym">Amomum zingiber</name>
    <dbReference type="NCBI Taxonomy" id="94328"/>
    <lineage>
        <taxon>Eukaryota</taxon>
        <taxon>Viridiplantae</taxon>
        <taxon>Streptophyta</taxon>
        <taxon>Embryophyta</taxon>
        <taxon>Tracheophyta</taxon>
        <taxon>Spermatophyta</taxon>
        <taxon>Magnoliopsida</taxon>
        <taxon>Liliopsida</taxon>
        <taxon>Zingiberales</taxon>
        <taxon>Zingiberaceae</taxon>
        <taxon>Zingiber</taxon>
    </lineage>
</organism>
<dbReference type="Proteomes" id="UP000734854">
    <property type="component" value="Unassembled WGS sequence"/>
</dbReference>
<gene>
    <name evidence="1" type="ORF">ZIOFF_027217</name>
</gene>
<evidence type="ECO:0000313" key="2">
    <source>
        <dbReference type="Proteomes" id="UP000734854"/>
    </source>
</evidence>
<dbReference type="InterPro" id="IPR011989">
    <property type="entry name" value="ARM-like"/>
</dbReference>
<reference evidence="1 2" key="1">
    <citation type="submission" date="2020-08" db="EMBL/GenBank/DDBJ databases">
        <title>Plant Genome Project.</title>
        <authorList>
            <person name="Zhang R.-G."/>
        </authorList>
    </citation>
    <scope>NUCLEOTIDE SEQUENCE [LARGE SCALE GENOMIC DNA]</scope>
    <source>
        <tissue evidence="1">Rhizome</tissue>
    </source>
</reference>
<dbReference type="SUPFAM" id="SSF48371">
    <property type="entry name" value="ARM repeat"/>
    <property type="match status" value="1"/>
</dbReference>
<accession>A0A8J5GXG0</accession>
<dbReference type="InterPro" id="IPR016024">
    <property type="entry name" value="ARM-type_fold"/>
</dbReference>
<dbReference type="Gene3D" id="1.25.10.10">
    <property type="entry name" value="Leucine-rich Repeat Variant"/>
    <property type="match status" value="1"/>
</dbReference>
<proteinExistence type="predicted"/>
<keyword evidence="2" id="KW-1185">Reference proteome</keyword>